<dbReference type="PROSITE" id="PS00194">
    <property type="entry name" value="THIOREDOXIN_1"/>
    <property type="match status" value="1"/>
</dbReference>
<dbReference type="Pfam" id="PF13728">
    <property type="entry name" value="TraF"/>
    <property type="match status" value="1"/>
</dbReference>
<dbReference type="HOGENOM" id="CLU_1584430_0_0_6"/>
<dbReference type="NCBIfam" id="TIGR02738">
    <property type="entry name" value="TrbB"/>
    <property type="match status" value="1"/>
</dbReference>
<reference evidence="5" key="1">
    <citation type="submission" date="2014-09" db="EMBL/GenBank/DDBJ databases">
        <authorList>
            <person name="Gomez-Valero L."/>
        </authorList>
    </citation>
    <scope>NUCLEOTIDE SEQUENCE [LARGE SCALE GENOMIC DNA]</scope>
    <source>
        <strain evidence="5">ATCC700992</strain>
        <plasmid evidence="5">LLAP10_pA</plasmid>
    </source>
</reference>
<keyword evidence="1" id="KW-0676">Redox-active center</keyword>
<feature type="chain" id="PRO_5001935527" evidence="2">
    <location>
        <begin position="20"/>
        <end position="165"/>
    </location>
</feature>
<keyword evidence="2" id="KW-0732">Signal</keyword>
<dbReference type="Gene3D" id="3.40.30.10">
    <property type="entry name" value="Glutaredoxin"/>
    <property type="match status" value="1"/>
</dbReference>
<dbReference type="SUPFAM" id="SSF52833">
    <property type="entry name" value="Thioredoxin-like"/>
    <property type="match status" value="1"/>
</dbReference>
<accession>A0A098GBI8</accession>
<dbReference type="InterPro" id="IPR014109">
    <property type="entry name" value="Thiol-disulphide_isomerase_rbB"/>
</dbReference>
<keyword evidence="4" id="KW-0614">Plasmid</keyword>
<dbReference type="InterPro" id="IPR039555">
    <property type="entry name" value="TraF/TrbB"/>
</dbReference>
<geneLocation type="plasmid" evidence="5">
    <name>LLAP10_pA</name>
</geneLocation>
<dbReference type="AlphaFoldDB" id="A0A098GBI8"/>
<sequence length="165" mass="19083">MKKWLFLIVLFLLSTQSFANVALNELTQLLNKKQEQQVLERTKNKRINVLSEQHYFIFIYRSTCPHCHQFAPILRDFASSFHIPVEAYSLDGESLDGFDSANLTPELFQTLYVSGEYKPVVPALYLVNRPTNQAYAVLFGEAEPAQLANRVDELMTHLEEKFHDE</sequence>
<dbReference type="InterPro" id="IPR017937">
    <property type="entry name" value="Thioredoxin_CS"/>
</dbReference>
<dbReference type="OrthoDB" id="5559625at2"/>
<dbReference type="RefSeq" id="WP_045097903.1">
    <property type="nucleotide sequence ID" value="NZ_LN614828.1"/>
</dbReference>
<evidence type="ECO:0000313" key="5">
    <source>
        <dbReference type="Proteomes" id="UP000032430"/>
    </source>
</evidence>
<dbReference type="EMBL" id="LN614828">
    <property type="protein sequence ID" value="CEG59330.1"/>
    <property type="molecule type" value="Genomic_DNA"/>
</dbReference>
<proteinExistence type="predicted"/>
<evidence type="ECO:0000259" key="3">
    <source>
        <dbReference type="PROSITE" id="PS51352"/>
    </source>
</evidence>
<evidence type="ECO:0000313" key="4">
    <source>
        <dbReference type="EMBL" id="CEG59330.1"/>
    </source>
</evidence>
<dbReference type="InterPro" id="IPR013766">
    <property type="entry name" value="Thioredoxin_domain"/>
</dbReference>
<dbReference type="KEGG" id="lfa:LFA_pA0233"/>
<organism evidence="4 5">
    <name type="scientific">Legionella fallonii LLAP-10</name>
    <dbReference type="NCBI Taxonomy" id="1212491"/>
    <lineage>
        <taxon>Bacteria</taxon>
        <taxon>Pseudomonadati</taxon>
        <taxon>Pseudomonadota</taxon>
        <taxon>Gammaproteobacteria</taxon>
        <taxon>Legionellales</taxon>
        <taxon>Legionellaceae</taxon>
        <taxon>Legionella</taxon>
    </lineage>
</organism>
<gene>
    <name evidence="4" type="ORF">LFA_pA0233</name>
</gene>
<feature type="domain" description="Thioredoxin" evidence="3">
    <location>
        <begin position="12"/>
        <end position="156"/>
    </location>
</feature>
<evidence type="ECO:0000256" key="1">
    <source>
        <dbReference type="ARBA" id="ARBA00023284"/>
    </source>
</evidence>
<dbReference type="InterPro" id="IPR036249">
    <property type="entry name" value="Thioredoxin-like_sf"/>
</dbReference>
<evidence type="ECO:0000256" key="2">
    <source>
        <dbReference type="SAM" id="SignalP"/>
    </source>
</evidence>
<keyword evidence="5" id="KW-1185">Reference proteome</keyword>
<feature type="signal peptide" evidence="2">
    <location>
        <begin position="1"/>
        <end position="19"/>
    </location>
</feature>
<dbReference type="GO" id="GO:0015036">
    <property type="term" value="F:disulfide oxidoreductase activity"/>
    <property type="evidence" value="ECO:0007669"/>
    <property type="project" value="UniProtKB-ARBA"/>
</dbReference>
<protein>
    <submittedName>
        <fullName evidence="4">Putative conjugative transfer protein TrbB</fullName>
    </submittedName>
</protein>
<dbReference type="Proteomes" id="UP000032430">
    <property type="component" value="Plasmid II"/>
</dbReference>
<name>A0A098GBI8_9GAMM</name>
<dbReference type="PROSITE" id="PS51352">
    <property type="entry name" value="THIOREDOXIN_2"/>
    <property type="match status" value="1"/>
</dbReference>